<keyword evidence="3" id="KW-1185">Reference proteome</keyword>
<comment type="caution">
    <text evidence="2">The sequence shown here is derived from an EMBL/GenBank/DDBJ whole genome shotgun (WGS) entry which is preliminary data.</text>
</comment>
<feature type="compositionally biased region" description="Pro residues" evidence="1">
    <location>
        <begin position="27"/>
        <end position="42"/>
    </location>
</feature>
<evidence type="ECO:0000313" key="2">
    <source>
        <dbReference type="EMBL" id="ROT85525.1"/>
    </source>
</evidence>
<dbReference type="OrthoDB" id="2157354at2759"/>
<accession>A0A3R7MKW8</accession>
<reference evidence="2 3" key="2">
    <citation type="submission" date="2019-01" db="EMBL/GenBank/DDBJ databases">
        <title>The decoding of complex shrimp genome reveals the adaptation for benthos swimmer, frequently molting mechanism and breeding impact on genome.</title>
        <authorList>
            <person name="Sun Y."/>
            <person name="Gao Y."/>
            <person name="Yu Y."/>
        </authorList>
    </citation>
    <scope>NUCLEOTIDE SEQUENCE [LARGE SCALE GENOMIC DNA]</scope>
    <source>
        <tissue evidence="2">Muscle</tissue>
    </source>
</reference>
<evidence type="ECO:0000313" key="3">
    <source>
        <dbReference type="Proteomes" id="UP000283509"/>
    </source>
</evidence>
<protein>
    <submittedName>
        <fullName evidence="2">Uncharacterized protein</fullName>
    </submittedName>
</protein>
<dbReference type="EMBL" id="QCYY01000259">
    <property type="protein sequence ID" value="ROT85525.1"/>
    <property type="molecule type" value="Genomic_DNA"/>
</dbReference>
<dbReference type="AlphaFoldDB" id="A0A3R7MKW8"/>
<feature type="compositionally biased region" description="Basic and acidic residues" evidence="1">
    <location>
        <begin position="53"/>
        <end position="73"/>
    </location>
</feature>
<dbReference type="Proteomes" id="UP000283509">
    <property type="component" value="Unassembled WGS sequence"/>
</dbReference>
<reference evidence="2 3" key="1">
    <citation type="submission" date="2018-04" db="EMBL/GenBank/DDBJ databases">
        <authorList>
            <person name="Zhang X."/>
            <person name="Yuan J."/>
            <person name="Li F."/>
            <person name="Xiang J."/>
        </authorList>
    </citation>
    <scope>NUCLEOTIDE SEQUENCE [LARGE SCALE GENOMIC DNA]</scope>
    <source>
        <tissue evidence="2">Muscle</tissue>
    </source>
</reference>
<proteinExistence type="predicted"/>
<feature type="non-terminal residue" evidence="2">
    <location>
        <position position="1"/>
    </location>
</feature>
<evidence type="ECO:0000256" key="1">
    <source>
        <dbReference type="SAM" id="MobiDB-lite"/>
    </source>
</evidence>
<organism evidence="2 3">
    <name type="scientific">Penaeus vannamei</name>
    <name type="common">Whiteleg shrimp</name>
    <name type="synonym">Litopenaeus vannamei</name>
    <dbReference type="NCBI Taxonomy" id="6689"/>
    <lineage>
        <taxon>Eukaryota</taxon>
        <taxon>Metazoa</taxon>
        <taxon>Ecdysozoa</taxon>
        <taxon>Arthropoda</taxon>
        <taxon>Crustacea</taxon>
        <taxon>Multicrustacea</taxon>
        <taxon>Malacostraca</taxon>
        <taxon>Eumalacostraca</taxon>
        <taxon>Eucarida</taxon>
        <taxon>Decapoda</taxon>
        <taxon>Dendrobranchiata</taxon>
        <taxon>Penaeoidea</taxon>
        <taxon>Penaeidae</taxon>
        <taxon>Penaeus</taxon>
    </lineage>
</organism>
<feature type="region of interest" description="Disordered" evidence="1">
    <location>
        <begin position="1"/>
        <end position="85"/>
    </location>
</feature>
<gene>
    <name evidence="2" type="ORF">C7M84_012542</name>
</gene>
<name>A0A3R7MKW8_PENVA</name>
<sequence length="133" mass="14771">SGERRGPLLAPGPPRARLPDRVHVPVVPRPAAPLVPSAPPHGPSQHALPLRQDQQEAEGREARVGPESEDLSRLDGTTSDNLRMRRQQYLEEEKLRRRGDPAAECLSILRKIAKRHPEVLQDVIGSPEAKEQE</sequence>